<evidence type="ECO:0000256" key="1">
    <source>
        <dbReference type="SAM" id="MobiDB-lite"/>
    </source>
</evidence>
<dbReference type="Proteomes" id="UP001604336">
    <property type="component" value="Unassembled WGS sequence"/>
</dbReference>
<dbReference type="EMBL" id="JBFOLK010000006">
    <property type="protein sequence ID" value="KAL2504504.1"/>
    <property type="molecule type" value="Genomic_DNA"/>
</dbReference>
<reference evidence="3" key="1">
    <citation type="submission" date="2024-07" db="EMBL/GenBank/DDBJ databases">
        <title>Two chromosome-level genome assemblies of Korean endemic species Abeliophyllum distichum and Forsythia ovata (Oleaceae).</title>
        <authorList>
            <person name="Jang H."/>
        </authorList>
    </citation>
    <scope>NUCLEOTIDE SEQUENCE [LARGE SCALE GENOMIC DNA]</scope>
</reference>
<evidence type="ECO:0000313" key="3">
    <source>
        <dbReference type="Proteomes" id="UP001604336"/>
    </source>
</evidence>
<feature type="compositionally biased region" description="Basic residues" evidence="1">
    <location>
        <begin position="160"/>
        <end position="169"/>
    </location>
</feature>
<feature type="region of interest" description="Disordered" evidence="1">
    <location>
        <begin position="56"/>
        <end position="84"/>
    </location>
</feature>
<feature type="region of interest" description="Disordered" evidence="1">
    <location>
        <begin position="228"/>
        <end position="255"/>
    </location>
</feature>
<comment type="caution">
    <text evidence="2">The sequence shown here is derived from an EMBL/GenBank/DDBJ whole genome shotgun (WGS) entry which is preliminary data.</text>
</comment>
<accession>A0ABD1SVN0</accession>
<keyword evidence="3" id="KW-1185">Reference proteome</keyword>
<feature type="region of interest" description="Disordered" evidence="1">
    <location>
        <begin position="160"/>
        <end position="185"/>
    </location>
</feature>
<proteinExistence type="predicted"/>
<name>A0ABD1SVN0_9LAMI</name>
<gene>
    <name evidence="2" type="ORF">Adt_20125</name>
</gene>
<organism evidence="2 3">
    <name type="scientific">Abeliophyllum distichum</name>
    <dbReference type="NCBI Taxonomy" id="126358"/>
    <lineage>
        <taxon>Eukaryota</taxon>
        <taxon>Viridiplantae</taxon>
        <taxon>Streptophyta</taxon>
        <taxon>Embryophyta</taxon>
        <taxon>Tracheophyta</taxon>
        <taxon>Spermatophyta</taxon>
        <taxon>Magnoliopsida</taxon>
        <taxon>eudicotyledons</taxon>
        <taxon>Gunneridae</taxon>
        <taxon>Pentapetalae</taxon>
        <taxon>asterids</taxon>
        <taxon>lamiids</taxon>
        <taxon>Lamiales</taxon>
        <taxon>Oleaceae</taxon>
        <taxon>Forsythieae</taxon>
        <taxon>Abeliophyllum</taxon>
    </lineage>
</organism>
<dbReference type="AlphaFoldDB" id="A0ABD1SVN0"/>
<sequence length="255" mass="28610">MKHYTGRLCPKILRKLAKDIAIVDSCTIDWLEGPQYQVKSPSGRAGHGLGRVGFVPNPNPTQENRFGKKPTQPKPPTGFNPTRPGFGRVGGLSLGQFAQFVEDAVIRYTKNEPEDYVDNCCIVEAYLQCYNNIVLPINGKEIWPVTDCHIKAPKWIVPRKGRQQMKRRRQADEDFISQSQGQSKLKRKGQVIKTCSECGLQGHNKRYHLRPDAPSDEWYNATLHSVGNEMETPIGARTKLVPKKGSEGPSTEAQQ</sequence>
<evidence type="ECO:0000313" key="2">
    <source>
        <dbReference type="EMBL" id="KAL2504504.1"/>
    </source>
</evidence>
<protein>
    <submittedName>
        <fullName evidence="2">Uncharacterized protein</fullName>
    </submittedName>
</protein>